<evidence type="ECO:0000259" key="7">
    <source>
        <dbReference type="SMART" id="SM01086"/>
    </source>
</evidence>
<dbReference type="InterPro" id="IPR028299">
    <property type="entry name" value="ClpA/B_CS2"/>
</dbReference>
<name>A0A2L0V0F4_9CAUD</name>
<dbReference type="Proteomes" id="UP000223025">
    <property type="component" value="Segment"/>
</dbReference>
<sequence length="661" mass="74620">MSYLITGSEYIKKFPNFALIGMEDEMERMFSILTRKKANSVLLVGPGGVGCSTLCIGLEYAKKDPSAPFDIISKRLYWFDYTTLFATGDMEYINSEFTKIVNVLKRTPNSVLIVENTKDFIENARANGASHFINALISMVKEDTTQVIFEVREENLEYVLSYHGNIRESFTMLLVDEPKNGELEKIVDNIAVRISEYYKIAIDDDAKRAAIEMTSKYRVNDPGLSRAQPERTTTLLDRAMSSYALEAHKNIDPETKQRMNVLYREQRDAELEIHKLEDKIAEILASKEPSTYQFSEPAEVVRVRTDIRKLEEYVKENADKYHAIELDINASLKLDRAHVLREFAKISGISANKLGEDEKDKLRNLEDILKGRIFGQDHVVKKLANAIKVARVGNRNKDKPQASFMFLGPSGTGKTEIAKVLSLALLDSEKALTRFDMSEYMEKHSVSKLIGSPPGFEGFEMGGALTNAMRSNPNRILLFDEIEKAHPVIFDIFLQILSDGRLTDNVGRVVSFSDSIIIMTTNIGQPRFLDTSMTFEEASELAIADLNDTYRNEFLNRFAGRQNIVCFNALKAEHIAKIIRREFNDLISTYVENGINLSITDETIEEFCAHHYDPATGARGLPGYIQANLEPIIAELVIEGKGGDLEVRNSAETKSLEVVYK</sequence>
<organism evidence="8 9">
    <name type="scientific">Agrobacterium phage Atu_ph07</name>
    <dbReference type="NCBI Taxonomy" id="2024264"/>
    <lineage>
        <taxon>Viruses</taxon>
        <taxon>Duplodnaviria</taxon>
        <taxon>Heunggongvirae</taxon>
        <taxon>Uroviricota</taxon>
        <taxon>Caudoviricetes</taxon>
        <taxon>Polybotosvirus</taxon>
        <taxon>Polybotosvirus Atuph07</taxon>
    </lineage>
</organism>
<feature type="domain" description="AAA+ ATPase" evidence="6">
    <location>
        <begin position="400"/>
        <end position="548"/>
    </location>
</feature>
<keyword evidence="4" id="KW-0143">Chaperone</keyword>
<evidence type="ECO:0000313" key="9">
    <source>
        <dbReference type="Proteomes" id="UP000223025"/>
    </source>
</evidence>
<dbReference type="GO" id="GO:0034605">
    <property type="term" value="P:cellular response to heat"/>
    <property type="evidence" value="ECO:0007669"/>
    <property type="project" value="TreeGrafter"/>
</dbReference>
<evidence type="ECO:0000256" key="1">
    <source>
        <dbReference type="ARBA" id="ARBA00022737"/>
    </source>
</evidence>
<dbReference type="SMART" id="SM00382">
    <property type="entry name" value="AAA"/>
    <property type="match status" value="1"/>
</dbReference>
<keyword evidence="5" id="KW-0175">Coiled coil</keyword>
<dbReference type="GeneID" id="40088495"/>
<dbReference type="InterPro" id="IPR027417">
    <property type="entry name" value="P-loop_NTPase"/>
</dbReference>
<dbReference type="PANTHER" id="PTHR11638">
    <property type="entry name" value="ATP-DEPENDENT CLP PROTEASE"/>
    <property type="match status" value="1"/>
</dbReference>
<keyword evidence="2" id="KW-0547">Nucleotide-binding</keyword>
<dbReference type="SMART" id="SM01086">
    <property type="entry name" value="ClpB_D2-small"/>
    <property type="match status" value="1"/>
</dbReference>
<evidence type="ECO:0000259" key="6">
    <source>
        <dbReference type="SMART" id="SM00382"/>
    </source>
</evidence>
<accession>A0A2L0V0F4</accession>
<dbReference type="InterPro" id="IPR050130">
    <property type="entry name" value="ClpA_ClpB"/>
</dbReference>
<dbReference type="RefSeq" id="YP_009612157.1">
    <property type="nucleotide sequence ID" value="NC_042013.1"/>
</dbReference>
<dbReference type="InterPro" id="IPR001270">
    <property type="entry name" value="ClpA/B"/>
</dbReference>
<dbReference type="GO" id="GO:0005524">
    <property type="term" value="F:ATP binding"/>
    <property type="evidence" value="ECO:0007669"/>
    <property type="project" value="UniProtKB-KW"/>
</dbReference>
<dbReference type="SMR" id="A0A2L0V0F4"/>
<proteinExistence type="predicted"/>
<keyword evidence="9" id="KW-1185">Reference proteome</keyword>
<dbReference type="InterPro" id="IPR019489">
    <property type="entry name" value="Clp_ATPase_C"/>
</dbReference>
<dbReference type="EMBL" id="MF403008">
    <property type="protein sequence ID" value="AUZ95251.1"/>
    <property type="molecule type" value="Genomic_DNA"/>
</dbReference>
<dbReference type="InterPro" id="IPR041546">
    <property type="entry name" value="ClpA/ClpB_AAA_lid"/>
</dbReference>
<dbReference type="OrthoDB" id="3424at10239"/>
<evidence type="ECO:0000256" key="4">
    <source>
        <dbReference type="ARBA" id="ARBA00023186"/>
    </source>
</evidence>
<dbReference type="PRINTS" id="PR00300">
    <property type="entry name" value="CLPPROTEASEA"/>
</dbReference>
<dbReference type="Gene3D" id="1.10.8.60">
    <property type="match status" value="1"/>
</dbReference>
<dbReference type="InterPro" id="IPR003593">
    <property type="entry name" value="AAA+_ATPase"/>
</dbReference>
<dbReference type="Gene3D" id="3.40.50.300">
    <property type="entry name" value="P-loop containing nucleotide triphosphate hydrolases"/>
    <property type="match status" value="2"/>
</dbReference>
<dbReference type="PANTHER" id="PTHR11638:SF18">
    <property type="entry name" value="HEAT SHOCK PROTEIN 104"/>
    <property type="match status" value="1"/>
</dbReference>
<dbReference type="Pfam" id="PF07724">
    <property type="entry name" value="AAA_2"/>
    <property type="match status" value="1"/>
</dbReference>
<reference evidence="8 9" key="1">
    <citation type="submission" date="2017-06" db="EMBL/GenBank/DDBJ databases">
        <authorList>
            <person name="Kim H.J."/>
            <person name="Triplett B.A."/>
        </authorList>
    </citation>
    <scope>NUCLEOTIDE SEQUENCE [LARGE SCALE GENOMIC DNA]</scope>
</reference>
<keyword evidence="1" id="KW-0677">Repeat</keyword>
<dbReference type="CDD" id="cd19499">
    <property type="entry name" value="RecA-like_ClpB_Hsp104-like"/>
    <property type="match status" value="1"/>
</dbReference>
<dbReference type="InterPro" id="IPR003959">
    <property type="entry name" value="ATPase_AAA_core"/>
</dbReference>
<dbReference type="SUPFAM" id="SSF52540">
    <property type="entry name" value="P-loop containing nucleoside triphosphate hydrolases"/>
    <property type="match status" value="2"/>
</dbReference>
<protein>
    <submittedName>
        <fullName evidence="8">ClpB protein</fullName>
    </submittedName>
</protein>
<evidence type="ECO:0000256" key="5">
    <source>
        <dbReference type="SAM" id="Coils"/>
    </source>
</evidence>
<evidence type="ECO:0000256" key="3">
    <source>
        <dbReference type="ARBA" id="ARBA00022840"/>
    </source>
</evidence>
<dbReference type="GO" id="GO:0016887">
    <property type="term" value="F:ATP hydrolysis activity"/>
    <property type="evidence" value="ECO:0007669"/>
    <property type="project" value="InterPro"/>
</dbReference>
<dbReference type="Pfam" id="PF17871">
    <property type="entry name" value="AAA_lid_9"/>
    <property type="match status" value="1"/>
</dbReference>
<evidence type="ECO:0000313" key="8">
    <source>
        <dbReference type="EMBL" id="AUZ95251.1"/>
    </source>
</evidence>
<feature type="domain" description="Clp ATPase C-terminal" evidence="7">
    <location>
        <begin position="570"/>
        <end position="658"/>
    </location>
</feature>
<evidence type="ECO:0000256" key="2">
    <source>
        <dbReference type="ARBA" id="ARBA00022741"/>
    </source>
</evidence>
<dbReference type="Pfam" id="PF10431">
    <property type="entry name" value="ClpB_D2-small"/>
    <property type="match status" value="1"/>
</dbReference>
<feature type="coiled-coil region" evidence="5">
    <location>
        <begin position="259"/>
        <end position="286"/>
    </location>
</feature>
<keyword evidence="3" id="KW-0067">ATP-binding</keyword>
<dbReference type="PROSITE" id="PS00871">
    <property type="entry name" value="CLPAB_2"/>
    <property type="match status" value="1"/>
</dbReference>
<dbReference type="KEGG" id="vg:40088495"/>